<feature type="transmembrane region" description="Helical" evidence="10">
    <location>
        <begin position="212"/>
        <end position="232"/>
    </location>
</feature>
<keyword evidence="5 10" id="KW-1133">Transmembrane helix</keyword>
<dbReference type="Pfam" id="PF09177">
    <property type="entry name" value="STX6_10_61_N"/>
    <property type="match status" value="1"/>
</dbReference>
<dbReference type="FunFam" id="1.20.58.90:FF:000004">
    <property type="entry name" value="Syntaxin 10"/>
    <property type="match status" value="1"/>
</dbReference>
<feature type="domain" description="T-SNARE coiled-coil homology" evidence="11">
    <location>
        <begin position="141"/>
        <end position="203"/>
    </location>
</feature>
<dbReference type="InterPro" id="IPR010989">
    <property type="entry name" value="SNARE"/>
</dbReference>
<name>A0A4Y7Q7P3_9AGAM</name>
<organism evidence="12 13">
    <name type="scientific">Rickenella mellea</name>
    <dbReference type="NCBI Taxonomy" id="50990"/>
    <lineage>
        <taxon>Eukaryota</taxon>
        <taxon>Fungi</taxon>
        <taxon>Dikarya</taxon>
        <taxon>Basidiomycota</taxon>
        <taxon>Agaricomycotina</taxon>
        <taxon>Agaricomycetes</taxon>
        <taxon>Hymenochaetales</taxon>
        <taxon>Rickenellaceae</taxon>
        <taxon>Rickenella</taxon>
    </lineage>
</organism>
<comment type="subcellular location">
    <subcellularLocation>
        <location evidence="8">Golgi apparatus</location>
        <location evidence="8">trans-Golgi network membrane</location>
        <topology evidence="8">Single-pass type IV membrane protein</topology>
    </subcellularLocation>
</comment>
<evidence type="ECO:0000256" key="10">
    <source>
        <dbReference type="SAM" id="Phobius"/>
    </source>
</evidence>
<evidence type="ECO:0000256" key="2">
    <source>
        <dbReference type="ARBA" id="ARBA00022448"/>
    </source>
</evidence>
<dbReference type="Gene3D" id="1.20.58.90">
    <property type="match status" value="1"/>
</dbReference>
<dbReference type="Gene3D" id="1.20.5.110">
    <property type="match status" value="1"/>
</dbReference>
<dbReference type="VEuPathDB" id="FungiDB:BD410DRAFT_201918"/>
<protein>
    <recommendedName>
        <fullName evidence="11">t-SNARE coiled-coil homology domain-containing protein</fullName>
    </recommendedName>
</protein>
<evidence type="ECO:0000256" key="3">
    <source>
        <dbReference type="ARBA" id="ARBA00022692"/>
    </source>
</evidence>
<evidence type="ECO:0000259" key="11">
    <source>
        <dbReference type="PROSITE" id="PS50192"/>
    </source>
</evidence>
<dbReference type="GO" id="GO:0005794">
    <property type="term" value="C:Golgi apparatus"/>
    <property type="evidence" value="ECO:0007669"/>
    <property type="project" value="UniProtKB-SubCell"/>
</dbReference>
<dbReference type="InterPro" id="IPR000727">
    <property type="entry name" value="T_SNARE_dom"/>
</dbReference>
<accession>A0A4Y7Q7P3</accession>
<dbReference type="GO" id="GO:0015031">
    <property type="term" value="P:protein transport"/>
    <property type="evidence" value="ECO:0007669"/>
    <property type="project" value="UniProtKB-KW"/>
</dbReference>
<sequence>MSVDPYHAVQNEIQTALLAATNLRASYRRISSTAREDSEELNYARNELKATLSTLEADIDDLDESVKIVEQTGARKFGLDENEVIQRRQYVQQVRREVESMRDEVSSKSQASRTKQAEHRSLRIEDEEEDDQAAWSHAEQQMIMREQDTTLDTISGTLTTIAEQAGLIGREVVEHNEMLGDLEQNVDRSDTKLTSAMKRMQKIIRDTEETKSGWCIVILIIILCVLLLMVILI</sequence>
<proteinExistence type="inferred from homology"/>
<comment type="similarity">
    <text evidence="1">Belongs to the syntaxin family.</text>
</comment>
<evidence type="ECO:0000313" key="12">
    <source>
        <dbReference type="EMBL" id="TDL22860.1"/>
    </source>
</evidence>
<dbReference type="PANTHER" id="PTHR12791">
    <property type="entry name" value="GOLGI SNARE BET1-RELATED"/>
    <property type="match status" value="1"/>
</dbReference>
<dbReference type="CDD" id="cd21442">
    <property type="entry name" value="SNARE_NTD_STX6-like"/>
    <property type="match status" value="1"/>
</dbReference>
<dbReference type="CDD" id="cd15851">
    <property type="entry name" value="SNARE_Syntaxin6"/>
    <property type="match status" value="1"/>
</dbReference>
<dbReference type="EMBL" id="ML170173">
    <property type="protein sequence ID" value="TDL22860.1"/>
    <property type="molecule type" value="Genomic_DNA"/>
</dbReference>
<dbReference type="SUPFAM" id="SSF58038">
    <property type="entry name" value="SNARE fusion complex"/>
    <property type="match status" value="1"/>
</dbReference>
<evidence type="ECO:0000313" key="13">
    <source>
        <dbReference type="Proteomes" id="UP000294933"/>
    </source>
</evidence>
<keyword evidence="6" id="KW-0333">Golgi apparatus</keyword>
<feature type="compositionally biased region" description="Basic and acidic residues" evidence="9">
    <location>
        <begin position="115"/>
        <end position="124"/>
    </location>
</feature>
<evidence type="ECO:0000256" key="7">
    <source>
        <dbReference type="ARBA" id="ARBA00023136"/>
    </source>
</evidence>
<keyword evidence="13" id="KW-1185">Reference proteome</keyword>
<gene>
    <name evidence="12" type="ORF">BD410DRAFT_201918</name>
</gene>
<evidence type="ECO:0000256" key="6">
    <source>
        <dbReference type="ARBA" id="ARBA00023034"/>
    </source>
</evidence>
<dbReference type="OrthoDB" id="546861at2759"/>
<dbReference type="STRING" id="50990.A0A4Y7Q7P3"/>
<dbReference type="AlphaFoldDB" id="A0A4Y7Q7P3"/>
<dbReference type="SUPFAM" id="SSF47661">
    <property type="entry name" value="t-snare proteins"/>
    <property type="match status" value="1"/>
</dbReference>
<evidence type="ECO:0000256" key="4">
    <source>
        <dbReference type="ARBA" id="ARBA00022927"/>
    </source>
</evidence>
<dbReference type="InterPro" id="IPR015260">
    <property type="entry name" value="Syntaxin-6/10/61_N"/>
</dbReference>
<evidence type="ECO:0000256" key="9">
    <source>
        <dbReference type="SAM" id="MobiDB-lite"/>
    </source>
</evidence>
<evidence type="ECO:0000256" key="8">
    <source>
        <dbReference type="ARBA" id="ARBA00037801"/>
    </source>
</evidence>
<keyword evidence="3 10" id="KW-0812">Transmembrane</keyword>
<evidence type="ECO:0000256" key="1">
    <source>
        <dbReference type="ARBA" id="ARBA00009063"/>
    </source>
</evidence>
<dbReference type="PROSITE" id="PS50192">
    <property type="entry name" value="T_SNARE"/>
    <property type="match status" value="1"/>
</dbReference>
<dbReference type="SMART" id="SM00397">
    <property type="entry name" value="t_SNARE"/>
    <property type="match status" value="1"/>
</dbReference>
<keyword evidence="7 10" id="KW-0472">Membrane</keyword>
<keyword evidence="2" id="KW-0813">Transport</keyword>
<feature type="region of interest" description="Disordered" evidence="9">
    <location>
        <begin position="100"/>
        <end position="130"/>
    </location>
</feature>
<dbReference type="GO" id="GO:0016020">
    <property type="term" value="C:membrane"/>
    <property type="evidence" value="ECO:0007669"/>
    <property type="project" value="InterPro"/>
</dbReference>
<evidence type="ECO:0000256" key="5">
    <source>
        <dbReference type="ARBA" id="ARBA00022989"/>
    </source>
</evidence>
<dbReference type="Proteomes" id="UP000294933">
    <property type="component" value="Unassembled WGS sequence"/>
</dbReference>
<keyword evidence="4" id="KW-0653">Protein transport</keyword>
<reference evidence="12 13" key="1">
    <citation type="submission" date="2018-06" db="EMBL/GenBank/DDBJ databases">
        <title>A transcriptomic atlas of mushroom development highlights an independent origin of complex multicellularity.</title>
        <authorList>
            <consortium name="DOE Joint Genome Institute"/>
            <person name="Krizsan K."/>
            <person name="Almasi E."/>
            <person name="Merenyi Z."/>
            <person name="Sahu N."/>
            <person name="Viragh M."/>
            <person name="Koszo T."/>
            <person name="Mondo S."/>
            <person name="Kiss B."/>
            <person name="Balint B."/>
            <person name="Kues U."/>
            <person name="Barry K."/>
            <person name="Hegedus J.C."/>
            <person name="Henrissat B."/>
            <person name="Johnson J."/>
            <person name="Lipzen A."/>
            <person name="Ohm R."/>
            <person name="Nagy I."/>
            <person name="Pangilinan J."/>
            <person name="Yan J."/>
            <person name="Xiong Y."/>
            <person name="Grigoriev I.V."/>
            <person name="Hibbett D.S."/>
            <person name="Nagy L.G."/>
        </authorList>
    </citation>
    <scope>NUCLEOTIDE SEQUENCE [LARGE SCALE GENOMIC DNA]</scope>
    <source>
        <strain evidence="12 13">SZMC22713</strain>
    </source>
</reference>
<dbReference type="GO" id="GO:0048193">
    <property type="term" value="P:Golgi vesicle transport"/>
    <property type="evidence" value="ECO:0007669"/>
    <property type="project" value="InterPro"/>
</dbReference>